<proteinExistence type="inferred from homology"/>
<evidence type="ECO:0000259" key="5">
    <source>
        <dbReference type="Pfam" id="PF00849"/>
    </source>
</evidence>
<dbReference type="EMBL" id="CP035492">
    <property type="protein sequence ID" value="QAY65153.1"/>
    <property type="molecule type" value="Genomic_DNA"/>
</dbReference>
<dbReference type="Pfam" id="PF00849">
    <property type="entry name" value="PseudoU_synth_2"/>
    <property type="match status" value="1"/>
</dbReference>
<dbReference type="GO" id="GO:0009982">
    <property type="term" value="F:pseudouridine synthase activity"/>
    <property type="evidence" value="ECO:0007669"/>
    <property type="project" value="InterPro"/>
</dbReference>
<reference evidence="6 7" key="1">
    <citation type="submission" date="2019-01" db="EMBL/GenBank/DDBJ databases">
        <title>Genome sequencing of strain FW100M-2.</title>
        <authorList>
            <person name="Heo J."/>
            <person name="Kim S.-J."/>
            <person name="Kim J.-S."/>
            <person name="Hong S.-B."/>
            <person name="Kwon S.-W."/>
        </authorList>
    </citation>
    <scope>NUCLEOTIDE SEQUENCE [LARGE SCALE GENOMIC DNA]</scope>
    <source>
        <strain evidence="6 7">FW100M-2</strain>
    </source>
</reference>
<dbReference type="NCBIfam" id="TIGR00005">
    <property type="entry name" value="rluA_subfam"/>
    <property type="match status" value="1"/>
</dbReference>
<dbReference type="Gene3D" id="3.30.2350.10">
    <property type="entry name" value="Pseudouridine synthase"/>
    <property type="match status" value="1"/>
</dbReference>
<gene>
    <name evidence="6" type="ORF">ET464_00880</name>
</gene>
<dbReference type="PANTHER" id="PTHR21600:SF35">
    <property type="entry name" value="PSEUDOURIDINE SYNTHASE"/>
    <property type="match status" value="1"/>
</dbReference>
<organism evidence="6 7">
    <name type="scientific">Paenibacillus protaetiae</name>
    <dbReference type="NCBI Taxonomy" id="2509456"/>
    <lineage>
        <taxon>Bacteria</taxon>
        <taxon>Bacillati</taxon>
        <taxon>Bacillota</taxon>
        <taxon>Bacilli</taxon>
        <taxon>Bacillales</taxon>
        <taxon>Paenibacillaceae</taxon>
        <taxon>Paenibacillus</taxon>
    </lineage>
</organism>
<keyword evidence="7" id="KW-1185">Reference proteome</keyword>
<name>A0A4P6ET17_9BACL</name>
<keyword evidence="4" id="KW-0413">Isomerase</keyword>
<dbReference type="EC" id="5.4.99.-" evidence="4"/>
<comment type="similarity">
    <text evidence="2 4">Belongs to the pseudouridine synthase RluA family.</text>
</comment>
<accession>A0A4P6ET17</accession>
<dbReference type="InterPro" id="IPR020103">
    <property type="entry name" value="PsdUridine_synth_cat_dom_sf"/>
</dbReference>
<dbReference type="GO" id="GO:0140098">
    <property type="term" value="F:catalytic activity, acting on RNA"/>
    <property type="evidence" value="ECO:0007669"/>
    <property type="project" value="UniProtKB-ARBA"/>
</dbReference>
<dbReference type="SUPFAM" id="SSF55120">
    <property type="entry name" value="Pseudouridine synthase"/>
    <property type="match status" value="1"/>
</dbReference>
<evidence type="ECO:0000256" key="1">
    <source>
        <dbReference type="ARBA" id="ARBA00000073"/>
    </source>
</evidence>
<dbReference type="InterPro" id="IPR050188">
    <property type="entry name" value="RluA_PseudoU_synthase"/>
</dbReference>
<sequence>MNRNTYIRKGEWMELDTTAVAAETGAAPLETGAHPHHVRQWLQSLSFFPDKWLGRLFSVGGIRWQGDALQLLAFPAADTDKDAVYRKAAAPTVMAAPPVLFEDDFCLVLHKPAGMPVHESHPGHTGTLDEAAARHALAEGDPLPLRHIHRLDEDTSGPVLYAKNELAQLLLDEAMRDKRIDRHYLAVVRGRPTRRQGTVDEPIGKDRHHSSRRIVTSSGDRAVTHYELLERWGTASLLRLQLETGRTHQIRVHMSFNGNPLLGDQLYGGDTRLIRHQALHGESLAFPHPWTREVIRVEAAPPRWLSELKEKLAGTAK</sequence>
<evidence type="ECO:0000313" key="6">
    <source>
        <dbReference type="EMBL" id="QAY65153.1"/>
    </source>
</evidence>
<dbReference type="PANTHER" id="PTHR21600">
    <property type="entry name" value="MITOCHONDRIAL RNA PSEUDOURIDINE SYNTHASE"/>
    <property type="match status" value="1"/>
</dbReference>
<dbReference type="InterPro" id="IPR006225">
    <property type="entry name" value="PsdUridine_synth_RluC/D"/>
</dbReference>
<dbReference type="OrthoDB" id="9773999at2"/>
<feature type="domain" description="Pseudouridine synthase RsuA/RluA-like" evidence="5">
    <location>
        <begin position="107"/>
        <end position="255"/>
    </location>
</feature>
<dbReference type="CDD" id="cd02869">
    <property type="entry name" value="PseudoU_synth_RluA_like"/>
    <property type="match status" value="1"/>
</dbReference>
<dbReference type="Proteomes" id="UP000293568">
    <property type="component" value="Chromosome"/>
</dbReference>
<dbReference type="GO" id="GO:0003723">
    <property type="term" value="F:RNA binding"/>
    <property type="evidence" value="ECO:0007669"/>
    <property type="project" value="InterPro"/>
</dbReference>
<comment type="catalytic activity">
    <reaction evidence="1 4">
        <text>a uridine in RNA = a pseudouridine in RNA</text>
        <dbReference type="Rhea" id="RHEA:48348"/>
        <dbReference type="Rhea" id="RHEA-COMP:12068"/>
        <dbReference type="Rhea" id="RHEA-COMP:12069"/>
        <dbReference type="ChEBI" id="CHEBI:65314"/>
        <dbReference type="ChEBI" id="CHEBI:65315"/>
    </reaction>
</comment>
<comment type="function">
    <text evidence="4">Responsible for synthesis of pseudouridine from uracil.</text>
</comment>
<evidence type="ECO:0000256" key="3">
    <source>
        <dbReference type="PIRSR" id="PIRSR606225-1"/>
    </source>
</evidence>
<evidence type="ECO:0000256" key="4">
    <source>
        <dbReference type="RuleBase" id="RU362028"/>
    </source>
</evidence>
<dbReference type="RefSeq" id="WP_129437439.1">
    <property type="nucleotide sequence ID" value="NZ_CP035492.1"/>
</dbReference>
<evidence type="ECO:0000313" key="7">
    <source>
        <dbReference type="Proteomes" id="UP000293568"/>
    </source>
</evidence>
<feature type="active site" evidence="3">
    <location>
        <position position="152"/>
    </location>
</feature>
<dbReference type="GO" id="GO:0000455">
    <property type="term" value="P:enzyme-directed rRNA pseudouridine synthesis"/>
    <property type="evidence" value="ECO:0007669"/>
    <property type="project" value="TreeGrafter"/>
</dbReference>
<dbReference type="InterPro" id="IPR006145">
    <property type="entry name" value="PsdUridine_synth_RsuA/RluA"/>
</dbReference>
<dbReference type="KEGG" id="pprt:ET464_00880"/>
<evidence type="ECO:0000256" key="2">
    <source>
        <dbReference type="ARBA" id="ARBA00010876"/>
    </source>
</evidence>
<dbReference type="AlphaFoldDB" id="A0A4P6ET17"/>
<protein>
    <recommendedName>
        <fullName evidence="4">Pseudouridine synthase</fullName>
        <ecNumber evidence="4">5.4.99.-</ecNumber>
    </recommendedName>
</protein>